<gene>
    <name evidence="2" type="ORF">SAMN04487959_10381</name>
</gene>
<sequence length="76" mass="8949">MYRCPNCNNFGVYPVKRRWWQRLLNLPHRYYCYDCGRECARSMVQRTRDESAASSQEESAADEERMETVQGSSGSM</sequence>
<name>A0A1I2ZFN2_9GAMM</name>
<feature type="region of interest" description="Disordered" evidence="1">
    <location>
        <begin position="49"/>
        <end position="76"/>
    </location>
</feature>
<keyword evidence="3" id="KW-1185">Reference proteome</keyword>
<accession>A0A1I2ZFN2</accession>
<organism evidence="2 3">
    <name type="scientific">Modicisalibacter xianhensis</name>
    <dbReference type="NCBI Taxonomy" id="442341"/>
    <lineage>
        <taxon>Bacteria</taxon>
        <taxon>Pseudomonadati</taxon>
        <taxon>Pseudomonadota</taxon>
        <taxon>Gammaproteobacteria</taxon>
        <taxon>Oceanospirillales</taxon>
        <taxon>Halomonadaceae</taxon>
        <taxon>Modicisalibacter</taxon>
    </lineage>
</organism>
<dbReference type="Proteomes" id="UP000199040">
    <property type="component" value="Unassembled WGS sequence"/>
</dbReference>
<dbReference type="EMBL" id="FOPY01000003">
    <property type="protein sequence ID" value="SFH36376.1"/>
    <property type="molecule type" value="Genomic_DNA"/>
</dbReference>
<reference evidence="2 3" key="1">
    <citation type="submission" date="2016-10" db="EMBL/GenBank/DDBJ databases">
        <authorList>
            <person name="de Groot N.N."/>
        </authorList>
    </citation>
    <scope>NUCLEOTIDE SEQUENCE [LARGE SCALE GENOMIC DNA]</scope>
    <source>
        <strain evidence="2 3">CGMCC 1.6848</strain>
    </source>
</reference>
<protein>
    <submittedName>
        <fullName evidence="2">Uncharacterized protein</fullName>
    </submittedName>
</protein>
<dbReference type="AlphaFoldDB" id="A0A1I2ZFN2"/>
<evidence type="ECO:0000313" key="2">
    <source>
        <dbReference type="EMBL" id="SFH36376.1"/>
    </source>
</evidence>
<proteinExistence type="predicted"/>
<evidence type="ECO:0000313" key="3">
    <source>
        <dbReference type="Proteomes" id="UP000199040"/>
    </source>
</evidence>
<dbReference type="STRING" id="442341.SAMN04487959_10381"/>
<evidence type="ECO:0000256" key="1">
    <source>
        <dbReference type="SAM" id="MobiDB-lite"/>
    </source>
</evidence>